<dbReference type="EMBL" id="JAVDUI010000001">
    <property type="protein sequence ID" value="MDR6892659.1"/>
    <property type="molecule type" value="Genomic_DNA"/>
</dbReference>
<feature type="domain" description="Riboflavin kinase" evidence="15">
    <location>
        <begin position="187"/>
        <end position="320"/>
    </location>
</feature>
<evidence type="ECO:0000256" key="5">
    <source>
        <dbReference type="ARBA" id="ARBA00022679"/>
    </source>
</evidence>
<keyword evidence="10 14" id="KW-0067">ATP-binding</keyword>
<reference evidence="16" key="1">
    <citation type="submission" date="2023-07" db="EMBL/GenBank/DDBJ databases">
        <title>Sequencing the genomes of 1000 actinobacteria strains.</title>
        <authorList>
            <person name="Klenk H.-P."/>
        </authorList>
    </citation>
    <scope>NUCLEOTIDE SEQUENCE</scope>
    <source>
        <strain evidence="16">DSM 13988</strain>
    </source>
</reference>
<comment type="similarity">
    <text evidence="14">Belongs to the ribF family.</text>
</comment>
<sequence>MQYFEGLDALPEGFGPSVVTLGNFDGVHRGHQRVLAEVLNRAERTQATSVALTFDPHPATVHRPDQDHSQIMALGDKVAALDARGLDAVVVIPYSLEFAAQSPEEFVSSTFVGRLNAACVVVGPDMRFGAGNSGDVRTLTELGSKHGFEVVVVDEYEAADGDGSRRCSSTWIRSLLAAGDVERAAEIIGAPHRVSATVVHGFARGRELGFPTANLAPEVQGLIPGEGVYAGWLTDEAGERWPAAISVGRNPTFDGVKRVTVEAHVLGRPEGEDVESFNLYGQHVSLEFVHRLRGMVAFQGIDLLVAQISEDVARAKALLDNDAASGRDKA</sequence>
<evidence type="ECO:0000256" key="7">
    <source>
        <dbReference type="ARBA" id="ARBA00022741"/>
    </source>
</evidence>
<name>A0AAE4C7L3_9MICC</name>
<dbReference type="NCBIfam" id="NF004160">
    <property type="entry name" value="PRK05627.1-3"/>
    <property type="match status" value="1"/>
</dbReference>
<dbReference type="SUPFAM" id="SSF52374">
    <property type="entry name" value="Nucleotidylyl transferase"/>
    <property type="match status" value="1"/>
</dbReference>
<dbReference type="RefSeq" id="WP_309852022.1">
    <property type="nucleotide sequence ID" value="NZ_BAAAIU010000043.1"/>
</dbReference>
<dbReference type="InterPro" id="IPR015865">
    <property type="entry name" value="Riboflavin_kinase_bac/euk"/>
</dbReference>
<keyword evidence="9 14" id="KW-0274">FAD</keyword>
<evidence type="ECO:0000313" key="17">
    <source>
        <dbReference type="Proteomes" id="UP001247307"/>
    </source>
</evidence>
<dbReference type="SUPFAM" id="SSF82114">
    <property type="entry name" value="Riboflavin kinase-like"/>
    <property type="match status" value="1"/>
</dbReference>
<gene>
    <name evidence="16" type="ORF">J2S35_001599</name>
</gene>
<evidence type="ECO:0000256" key="13">
    <source>
        <dbReference type="ARBA" id="ARBA00049494"/>
    </source>
</evidence>
<comment type="caution">
    <text evidence="16">The sequence shown here is derived from an EMBL/GenBank/DDBJ whole genome shotgun (WGS) entry which is preliminary data.</text>
</comment>
<dbReference type="InterPro" id="IPR015864">
    <property type="entry name" value="FAD_synthase"/>
</dbReference>
<dbReference type="PANTHER" id="PTHR22749">
    <property type="entry name" value="RIBOFLAVIN KINASE/FMN ADENYLYLTRANSFERASE"/>
    <property type="match status" value="1"/>
</dbReference>
<dbReference type="Pfam" id="PF06574">
    <property type="entry name" value="FAD_syn"/>
    <property type="match status" value="1"/>
</dbReference>
<keyword evidence="6 14" id="KW-0548">Nucleotidyltransferase</keyword>
<organism evidence="16 17">
    <name type="scientific">Falsarthrobacter nasiphocae</name>
    <dbReference type="NCBI Taxonomy" id="189863"/>
    <lineage>
        <taxon>Bacteria</taxon>
        <taxon>Bacillati</taxon>
        <taxon>Actinomycetota</taxon>
        <taxon>Actinomycetes</taxon>
        <taxon>Micrococcales</taxon>
        <taxon>Micrococcaceae</taxon>
        <taxon>Falsarthrobacter</taxon>
    </lineage>
</organism>
<dbReference type="InterPro" id="IPR002606">
    <property type="entry name" value="Riboflavin_kinase_bac"/>
</dbReference>
<dbReference type="InterPro" id="IPR023465">
    <property type="entry name" value="Riboflavin_kinase_dom_sf"/>
</dbReference>
<dbReference type="CDD" id="cd02064">
    <property type="entry name" value="FAD_synthetase_N"/>
    <property type="match status" value="1"/>
</dbReference>
<dbReference type="InterPro" id="IPR023468">
    <property type="entry name" value="Riboflavin_kinase"/>
</dbReference>
<protein>
    <recommendedName>
        <fullName evidence="14">Riboflavin biosynthesis protein</fullName>
    </recommendedName>
    <domain>
        <recommendedName>
            <fullName evidence="14">Riboflavin kinase</fullName>
            <ecNumber evidence="14">2.7.1.26</ecNumber>
        </recommendedName>
        <alternativeName>
            <fullName evidence="14">Flavokinase</fullName>
        </alternativeName>
    </domain>
    <domain>
        <recommendedName>
            <fullName evidence="14">FMN adenylyltransferase</fullName>
            <ecNumber evidence="14">2.7.7.2</ecNumber>
        </recommendedName>
        <alternativeName>
            <fullName evidence="14">FAD pyrophosphorylase</fullName>
        </alternativeName>
        <alternativeName>
            <fullName evidence="14">FAD synthase</fullName>
        </alternativeName>
    </domain>
</protein>
<evidence type="ECO:0000256" key="12">
    <source>
        <dbReference type="ARBA" id="ARBA00047880"/>
    </source>
</evidence>
<evidence type="ECO:0000256" key="9">
    <source>
        <dbReference type="ARBA" id="ARBA00022827"/>
    </source>
</evidence>
<keyword evidence="3 14" id="KW-0285">Flavoprotein</keyword>
<dbReference type="GO" id="GO:0009231">
    <property type="term" value="P:riboflavin biosynthetic process"/>
    <property type="evidence" value="ECO:0007669"/>
    <property type="project" value="InterPro"/>
</dbReference>
<evidence type="ECO:0000256" key="6">
    <source>
        <dbReference type="ARBA" id="ARBA00022695"/>
    </source>
</evidence>
<evidence type="ECO:0000256" key="8">
    <source>
        <dbReference type="ARBA" id="ARBA00022777"/>
    </source>
</evidence>
<evidence type="ECO:0000256" key="1">
    <source>
        <dbReference type="ARBA" id="ARBA00004726"/>
    </source>
</evidence>
<dbReference type="EC" id="2.7.1.26" evidence="14"/>
<keyword evidence="7 14" id="KW-0547">Nucleotide-binding</keyword>
<evidence type="ECO:0000256" key="14">
    <source>
        <dbReference type="PIRNR" id="PIRNR004491"/>
    </source>
</evidence>
<dbReference type="SMART" id="SM00904">
    <property type="entry name" value="Flavokinase"/>
    <property type="match status" value="1"/>
</dbReference>
<dbReference type="EC" id="2.7.7.2" evidence="14"/>
<dbReference type="NCBIfam" id="TIGR00083">
    <property type="entry name" value="ribF"/>
    <property type="match status" value="1"/>
</dbReference>
<dbReference type="PIRSF" id="PIRSF004491">
    <property type="entry name" value="FAD_Synth"/>
    <property type="match status" value="1"/>
</dbReference>
<dbReference type="GO" id="GO:0003919">
    <property type="term" value="F:FMN adenylyltransferase activity"/>
    <property type="evidence" value="ECO:0007669"/>
    <property type="project" value="UniProtKB-UniRule"/>
</dbReference>
<evidence type="ECO:0000256" key="2">
    <source>
        <dbReference type="ARBA" id="ARBA00005201"/>
    </source>
</evidence>
<dbReference type="Proteomes" id="UP001247307">
    <property type="component" value="Unassembled WGS sequence"/>
</dbReference>
<dbReference type="InterPro" id="IPR014729">
    <property type="entry name" value="Rossmann-like_a/b/a_fold"/>
</dbReference>
<dbReference type="AlphaFoldDB" id="A0AAE4C7L3"/>
<proteinExistence type="inferred from homology"/>
<keyword evidence="4 14" id="KW-0288">FMN</keyword>
<keyword evidence="8 14" id="KW-0418">Kinase</keyword>
<dbReference type="NCBIfam" id="TIGR00125">
    <property type="entry name" value="cyt_tran_rel"/>
    <property type="match status" value="1"/>
</dbReference>
<comment type="catalytic activity">
    <reaction evidence="12 14">
        <text>riboflavin + ATP = FMN + ADP + H(+)</text>
        <dbReference type="Rhea" id="RHEA:14357"/>
        <dbReference type="ChEBI" id="CHEBI:15378"/>
        <dbReference type="ChEBI" id="CHEBI:30616"/>
        <dbReference type="ChEBI" id="CHEBI:57986"/>
        <dbReference type="ChEBI" id="CHEBI:58210"/>
        <dbReference type="ChEBI" id="CHEBI:456216"/>
        <dbReference type="EC" id="2.7.1.26"/>
    </reaction>
</comment>
<keyword evidence="5 14" id="KW-0808">Transferase</keyword>
<dbReference type="FunFam" id="3.40.50.620:FF:000021">
    <property type="entry name" value="Riboflavin biosynthesis protein"/>
    <property type="match status" value="1"/>
</dbReference>
<dbReference type="Gene3D" id="3.40.50.620">
    <property type="entry name" value="HUPs"/>
    <property type="match status" value="1"/>
</dbReference>
<evidence type="ECO:0000256" key="10">
    <source>
        <dbReference type="ARBA" id="ARBA00022840"/>
    </source>
</evidence>
<comment type="pathway">
    <text evidence="2 14">Cofactor biosynthesis; FMN biosynthesis; FMN from riboflavin (ATP route): step 1/1.</text>
</comment>
<dbReference type="Pfam" id="PF01687">
    <property type="entry name" value="Flavokinase"/>
    <property type="match status" value="1"/>
</dbReference>
<dbReference type="GO" id="GO:0009398">
    <property type="term" value="P:FMN biosynthetic process"/>
    <property type="evidence" value="ECO:0007669"/>
    <property type="project" value="UniProtKB-UniRule"/>
</dbReference>
<evidence type="ECO:0000256" key="4">
    <source>
        <dbReference type="ARBA" id="ARBA00022643"/>
    </source>
</evidence>
<evidence type="ECO:0000313" key="16">
    <source>
        <dbReference type="EMBL" id="MDR6892659.1"/>
    </source>
</evidence>
<dbReference type="GO" id="GO:0005524">
    <property type="term" value="F:ATP binding"/>
    <property type="evidence" value="ECO:0007669"/>
    <property type="project" value="UniProtKB-UniRule"/>
</dbReference>
<evidence type="ECO:0000259" key="15">
    <source>
        <dbReference type="SMART" id="SM00904"/>
    </source>
</evidence>
<evidence type="ECO:0000256" key="3">
    <source>
        <dbReference type="ARBA" id="ARBA00022630"/>
    </source>
</evidence>
<dbReference type="GO" id="GO:0006747">
    <property type="term" value="P:FAD biosynthetic process"/>
    <property type="evidence" value="ECO:0007669"/>
    <property type="project" value="UniProtKB-UniRule"/>
</dbReference>
<comment type="pathway">
    <text evidence="1 14">Cofactor biosynthesis; FAD biosynthesis; FAD from FMN: step 1/1.</text>
</comment>
<accession>A0AAE4C7L3</accession>
<dbReference type="GO" id="GO:0008531">
    <property type="term" value="F:riboflavin kinase activity"/>
    <property type="evidence" value="ECO:0007669"/>
    <property type="project" value="UniProtKB-UniRule"/>
</dbReference>
<keyword evidence="11" id="KW-0511">Multifunctional enzyme</keyword>
<dbReference type="Gene3D" id="2.40.30.30">
    <property type="entry name" value="Riboflavin kinase-like"/>
    <property type="match status" value="1"/>
</dbReference>
<evidence type="ECO:0000256" key="11">
    <source>
        <dbReference type="ARBA" id="ARBA00023268"/>
    </source>
</evidence>
<dbReference type="PANTHER" id="PTHR22749:SF6">
    <property type="entry name" value="RIBOFLAVIN KINASE"/>
    <property type="match status" value="1"/>
</dbReference>
<comment type="catalytic activity">
    <reaction evidence="13 14">
        <text>FMN + ATP + H(+) = FAD + diphosphate</text>
        <dbReference type="Rhea" id="RHEA:17237"/>
        <dbReference type="ChEBI" id="CHEBI:15378"/>
        <dbReference type="ChEBI" id="CHEBI:30616"/>
        <dbReference type="ChEBI" id="CHEBI:33019"/>
        <dbReference type="ChEBI" id="CHEBI:57692"/>
        <dbReference type="ChEBI" id="CHEBI:58210"/>
        <dbReference type="EC" id="2.7.7.2"/>
    </reaction>
</comment>
<dbReference type="InterPro" id="IPR004821">
    <property type="entry name" value="Cyt_trans-like"/>
</dbReference>
<keyword evidence="17" id="KW-1185">Reference proteome</keyword>